<dbReference type="InterPro" id="IPR001387">
    <property type="entry name" value="Cro/C1-type_HTH"/>
</dbReference>
<gene>
    <name evidence="2" type="ORF">DL239_18160</name>
</gene>
<dbReference type="Pfam" id="PF13443">
    <property type="entry name" value="HTH_26"/>
    <property type="match status" value="1"/>
</dbReference>
<reference evidence="2 3" key="1">
    <citation type="submission" date="2018-05" db="EMBL/GenBank/DDBJ databases">
        <authorList>
            <person name="Zhang Y.-J."/>
        </authorList>
    </citation>
    <scope>NUCLEOTIDE SEQUENCE [LARGE SCALE GENOMIC DNA]</scope>
    <source>
        <strain evidence="2 3">CY04</strain>
    </source>
</reference>
<protein>
    <submittedName>
        <fullName evidence="2">Transcriptional regulator</fullName>
    </submittedName>
</protein>
<evidence type="ECO:0000259" key="1">
    <source>
        <dbReference type="PROSITE" id="PS50943"/>
    </source>
</evidence>
<dbReference type="CDD" id="cd00093">
    <property type="entry name" value="HTH_XRE"/>
    <property type="match status" value="1"/>
</dbReference>
<dbReference type="RefSeq" id="WP_167685506.1">
    <property type="nucleotide sequence ID" value="NZ_QHLQ01000023.1"/>
</dbReference>
<comment type="caution">
    <text evidence="2">The sequence shown here is derived from an EMBL/GenBank/DDBJ whole genome shotgun (WGS) entry which is preliminary data.</text>
</comment>
<dbReference type="Gene3D" id="1.10.260.40">
    <property type="entry name" value="lambda repressor-like DNA-binding domains"/>
    <property type="match status" value="1"/>
</dbReference>
<keyword evidence="3" id="KW-1185">Reference proteome</keyword>
<sequence>MSKESRSPADLRNMFGANLRRLSREYPSISELSRQLGINRTQFNRYLSGESFPRPDILDRICTFFEVDARILLEPVNDIESKGKILNGPILNDFLGQGVSSLSEESFPSGIYRFSRRSFLKEGQYLIGLSYIFRSDGVTYIKGFEPKEAMHHQGLPSSPRAREFRGYATRQDDGVSLIIARRGAMTCSFNYLARVASLENNYWVGYVTRTVREGSSGVRATRMVYEHLGKKFSDILGAARKSGFVPEAGLNPFHRRLLQIGDPFR</sequence>
<organism evidence="2 3">
    <name type="scientific">Parasedimentitalea denitrificans</name>
    <dbReference type="NCBI Taxonomy" id="2211118"/>
    <lineage>
        <taxon>Bacteria</taxon>
        <taxon>Pseudomonadati</taxon>
        <taxon>Pseudomonadota</taxon>
        <taxon>Alphaproteobacteria</taxon>
        <taxon>Rhodobacterales</taxon>
        <taxon>Paracoccaceae</taxon>
        <taxon>Parasedimentitalea</taxon>
    </lineage>
</organism>
<dbReference type="PROSITE" id="PS50943">
    <property type="entry name" value="HTH_CROC1"/>
    <property type="match status" value="1"/>
</dbReference>
<accession>A0ABX0WB66</accession>
<feature type="domain" description="HTH cro/C1-type" evidence="1">
    <location>
        <begin position="28"/>
        <end position="72"/>
    </location>
</feature>
<dbReference type="SUPFAM" id="SSF47413">
    <property type="entry name" value="lambda repressor-like DNA-binding domains"/>
    <property type="match status" value="1"/>
</dbReference>
<name>A0ABX0WB66_9RHOB</name>
<proteinExistence type="predicted"/>
<evidence type="ECO:0000313" key="2">
    <source>
        <dbReference type="EMBL" id="NIZ62894.1"/>
    </source>
</evidence>
<dbReference type="SMART" id="SM00530">
    <property type="entry name" value="HTH_XRE"/>
    <property type="match status" value="1"/>
</dbReference>
<dbReference type="EMBL" id="QHLQ01000023">
    <property type="protein sequence ID" value="NIZ62894.1"/>
    <property type="molecule type" value="Genomic_DNA"/>
</dbReference>
<evidence type="ECO:0000313" key="3">
    <source>
        <dbReference type="Proteomes" id="UP001429564"/>
    </source>
</evidence>
<dbReference type="InterPro" id="IPR010982">
    <property type="entry name" value="Lambda_DNA-bd_dom_sf"/>
</dbReference>
<dbReference type="Proteomes" id="UP001429564">
    <property type="component" value="Unassembled WGS sequence"/>
</dbReference>